<proteinExistence type="predicted"/>
<gene>
    <name evidence="1" type="ORF">EAE97_010722</name>
</gene>
<sequence length="64" mass="7304">MWGTSLRKFFANLNEAGCEPSCERFAFNCMDKPQETTRQVESLDAYILVGNVKLLGEDTVEMIR</sequence>
<evidence type="ECO:0000313" key="2">
    <source>
        <dbReference type="Proteomes" id="UP000710849"/>
    </source>
</evidence>
<name>A0A9P5HZH7_9HELO</name>
<dbReference type="Proteomes" id="UP000710849">
    <property type="component" value="Unassembled WGS sequence"/>
</dbReference>
<evidence type="ECO:0000313" key="1">
    <source>
        <dbReference type="EMBL" id="KAF7924110.1"/>
    </source>
</evidence>
<dbReference type="AlphaFoldDB" id="A0A9P5HZH7"/>
<accession>A0A9P5HZH7</accession>
<dbReference type="RefSeq" id="XP_038727855.1">
    <property type="nucleotide sequence ID" value="XM_038881237.1"/>
</dbReference>
<dbReference type="EMBL" id="RCSW01000030">
    <property type="protein sequence ID" value="KAF7924110.1"/>
    <property type="molecule type" value="Genomic_DNA"/>
</dbReference>
<comment type="caution">
    <text evidence="1">The sequence shown here is derived from an EMBL/GenBank/DDBJ whole genome shotgun (WGS) entry which is preliminary data.</text>
</comment>
<reference evidence="1 2" key="1">
    <citation type="journal article" date="2020" name="Genome Biol. Evol.">
        <title>Comparative genomics of Sclerotiniaceae.</title>
        <authorList>
            <person name="Valero Jimenez C.A."/>
            <person name="Steentjes M."/>
            <person name="Scholten O.E."/>
            <person name="Van Kan J.A.L."/>
        </authorList>
    </citation>
    <scope>NUCLEOTIDE SEQUENCE [LARGE SCALE GENOMIC DNA]</scope>
    <source>
        <strain evidence="1 2">MUCL 94</strain>
    </source>
</reference>
<keyword evidence="2" id="KW-1185">Reference proteome</keyword>
<protein>
    <submittedName>
        <fullName evidence="1">Uncharacterized protein</fullName>
    </submittedName>
</protein>
<organism evidence="1 2">
    <name type="scientific">Botrytis byssoidea</name>
    <dbReference type="NCBI Taxonomy" id="139641"/>
    <lineage>
        <taxon>Eukaryota</taxon>
        <taxon>Fungi</taxon>
        <taxon>Dikarya</taxon>
        <taxon>Ascomycota</taxon>
        <taxon>Pezizomycotina</taxon>
        <taxon>Leotiomycetes</taxon>
        <taxon>Helotiales</taxon>
        <taxon>Sclerotiniaceae</taxon>
        <taxon>Botrytis</taxon>
    </lineage>
</organism>
<dbReference type="GeneID" id="62154310"/>